<name>A0A918NK19_9PROT</name>
<dbReference type="PANTHER" id="PTHR30292:SF0">
    <property type="entry name" value="5-OXOPROLINASE SUBUNIT A"/>
    <property type="match status" value="1"/>
</dbReference>
<dbReference type="AlphaFoldDB" id="A0A918NK19"/>
<dbReference type="CDD" id="cd10801">
    <property type="entry name" value="LamB_YcsF_like_1"/>
    <property type="match status" value="1"/>
</dbReference>
<dbReference type="InterPro" id="IPR011330">
    <property type="entry name" value="Glyco_hydro/deAcase_b/a-brl"/>
</dbReference>
<protein>
    <submittedName>
        <fullName evidence="1">UPF0271 protein</fullName>
    </submittedName>
</protein>
<dbReference type="NCBIfam" id="NF003814">
    <property type="entry name" value="PRK05406.1-3"/>
    <property type="match status" value="1"/>
</dbReference>
<dbReference type="Pfam" id="PF03746">
    <property type="entry name" value="LamB_YcsF"/>
    <property type="match status" value="1"/>
</dbReference>
<dbReference type="PANTHER" id="PTHR30292">
    <property type="entry name" value="UNCHARACTERIZED PROTEIN YBGL-RELATED"/>
    <property type="match status" value="1"/>
</dbReference>
<keyword evidence="2" id="KW-1185">Reference proteome</keyword>
<dbReference type="RefSeq" id="WP_189586562.1">
    <property type="nucleotide sequence ID" value="NZ_BMYV01000003.1"/>
</dbReference>
<dbReference type="GO" id="GO:0005975">
    <property type="term" value="P:carbohydrate metabolic process"/>
    <property type="evidence" value="ECO:0007669"/>
    <property type="project" value="InterPro"/>
</dbReference>
<dbReference type="EMBL" id="BMYV01000003">
    <property type="protein sequence ID" value="GGX73490.1"/>
    <property type="molecule type" value="Genomic_DNA"/>
</dbReference>
<accession>A0A918NK19</accession>
<dbReference type="Gene3D" id="3.20.20.370">
    <property type="entry name" value="Glycoside hydrolase/deacetylase"/>
    <property type="match status" value="1"/>
</dbReference>
<sequence>MKTIDINADIGEADTPEWEASEAAIISAISSANIACGGHAGDEATMRRTVRNAKAAGVTIGAHPAYPDRKNFGRTSLVLGQDIETAALKATLRAQILDLARICDEKGARLAYVKPHGALYNDSVFDFEKAILISDVIAELDMDLMFLGGPNSEMARAAEQHGLRFVAEGFIDRRYTDDGHLLSRKIEGAVIKDQKERLAQARSLATTGEVKTHSGKTLILQTGSLCVHGDSAGAVETARQARAAIEAEGLTIKAFA</sequence>
<dbReference type="NCBIfam" id="NF003816">
    <property type="entry name" value="PRK05406.1-5"/>
    <property type="match status" value="1"/>
</dbReference>
<dbReference type="SUPFAM" id="SSF88713">
    <property type="entry name" value="Glycoside hydrolase/deacetylase"/>
    <property type="match status" value="1"/>
</dbReference>
<evidence type="ECO:0000313" key="2">
    <source>
        <dbReference type="Proteomes" id="UP000600865"/>
    </source>
</evidence>
<dbReference type="InterPro" id="IPR005501">
    <property type="entry name" value="LamB/YcsF/PxpA-like"/>
</dbReference>
<reference evidence="1 2" key="1">
    <citation type="journal article" date="2014" name="Int. J. Syst. Evol. Microbiol.">
        <title>Complete genome sequence of Corynebacterium casei LMG S-19264T (=DSM 44701T), isolated from a smear-ripened cheese.</title>
        <authorList>
            <consortium name="US DOE Joint Genome Institute (JGI-PGF)"/>
            <person name="Walter F."/>
            <person name="Albersmeier A."/>
            <person name="Kalinowski J."/>
            <person name="Ruckert C."/>
        </authorList>
    </citation>
    <scope>NUCLEOTIDE SEQUENCE [LARGE SCALE GENOMIC DNA]</scope>
    <source>
        <strain evidence="1 2">KCTC 23968</strain>
    </source>
</reference>
<gene>
    <name evidence="1" type="ORF">GCM10011309_24430</name>
</gene>
<dbReference type="Proteomes" id="UP000600865">
    <property type="component" value="Unassembled WGS sequence"/>
</dbReference>
<proteinExistence type="predicted"/>
<evidence type="ECO:0000313" key="1">
    <source>
        <dbReference type="EMBL" id="GGX73490.1"/>
    </source>
</evidence>
<comment type="caution">
    <text evidence="1">The sequence shown here is derived from an EMBL/GenBank/DDBJ whole genome shotgun (WGS) entry which is preliminary data.</text>
</comment>
<organism evidence="1 2">
    <name type="scientific">Litorimonas cladophorae</name>
    <dbReference type="NCBI Taxonomy" id="1220491"/>
    <lineage>
        <taxon>Bacteria</taxon>
        <taxon>Pseudomonadati</taxon>
        <taxon>Pseudomonadota</taxon>
        <taxon>Alphaproteobacteria</taxon>
        <taxon>Maricaulales</taxon>
        <taxon>Robiginitomaculaceae</taxon>
    </lineage>
</organism>